<dbReference type="AlphaFoldDB" id="A0A1E1XGY8"/>
<feature type="region of interest" description="Disordered" evidence="1">
    <location>
        <begin position="252"/>
        <end position="394"/>
    </location>
</feature>
<dbReference type="InterPro" id="IPR036465">
    <property type="entry name" value="vWFA_dom_sf"/>
</dbReference>
<feature type="compositionally biased region" description="Polar residues" evidence="1">
    <location>
        <begin position="294"/>
        <end position="306"/>
    </location>
</feature>
<proteinExistence type="evidence at transcript level"/>
<organism evidence="3">
    <name type="scientific">Amblyomma aureolatum</name>
    <dbReference type="NCBI Taxonomy" id="187763"/>
    <lineage>
        <taxon>Eukaryota</taxon>
        <taxon>Metazoa</taxon>
        <taxon>Ecdysozoa</taxon>
        <taxon>Arthropoda</taxon>
        <taxon>Chelicerata</taxon>
        <taxon>Arachnida</taxon>
        <taxon>Acari</taxon>
        <taxon>Parasitiformes</taxon>
        <taxon>Ixodida</taxon>
        <taxon>Ixodoidea</taxon>
        <taxon>Ixodidae</taxon>
        <taxon>Amblyomminae</taxon>
        <taxon>Amblyomma</taxon>
    </lineage>
</organism>
<feature type="non-terminal residue" evidence="3">
    <location>
        <position position="1"/>
    </location>
</feature>
<feature type="domain" description="VWFA" evidence="2">
    <location>
        <begin position="1"/>
        <end position="157"/>
    </location>
</feature>
<dbReference type="PANTHER" id="PTHR24020">
    <property type="entry name" value="COLLAGEN ALPHA"/>
    <property type="match status" value="1"/>
</dbReference>
<reference evidence="3" key="1">
    <citation type="journal article" date="2017" name="Front. Cell. Infect. Microbiol.">
        <title>The Distinct Transcriptional Response of the Midgut of Amblyomma sculptum and Amblyomma aureolatum Ticks to Rickettsia rickettsii Correlates to Their Differences in Susceptibility to Infection.</title>
        <authorList>
            <person name="Martins L.A."/>
            <person name="Galletti M.F.B.M."/>
            <person name="Ribeiro J.M."/>
            <person name="Fujita A."/>
            <person name="Costa F.B."/>
            <person name="Labruna M.B."/>
            <person name="Daffre S."/>
            <person name="Fogaca A.C."/>
        </authorList>
    </citation>
    <scope>NUCLEOTIDE SEQUENCE</scope>
</reference>
<name>A0A1E1XGY8_9ACAR</name>
<feature type="region of interest" description="Disordered" evidence="1">
    <location>
        <begin position="448"/>
        <end position="493"/>
    </location>
</feature>
<protein>
    <submittedName>
        <fullName evidence="3">Putative thrombospondin-related anonymous protein</fullName>
    </submittedName>
</protein>
<accession>A0A1E1XGY8</accession>
<feature type="compositionally biased region" description="Polar residues" evidence="1">
    <location>
        <begin position="258"/>
        <end position="274"/>
    </location>
</feature>
<evidence type="ECO:0000256" key="1">
    <source>
        <dbReference type="SAM" id="MobiDB-lite"/>
    </source>
</evidence>
<dbReference type="EMBL" id="GFAC01000675">
    <property type="protein sequence ID" value="JAT98513.1"/>
    <property type="molecule type" value="mRNA"/>
</dbReference>
<dbReference type="InterPro" id="IPR002035">
    <property type="entry name" value="VWF_A"/>
</dbReference>
<feature type="compositionally biased region" description="Basic and acidic residues" evidence="1">
    <location>
        <begin position="456"/>
        <end position="475"/>
    </location>
</feature>
<dbReference type="Pfam" id="PF00092">
    <property type="entry name" value="VWA"/>
    <property type="match status" value="1"/>
</dbReference>
<dbReference type="Gene3D" id="3.40.50.410">
    <property type="entry name" value="von Willebrand factor, type A domain"/>
    <property type="match status" value="1"/>
</dbReference>
<sequence>LIRAIDLNGSDIRLSITTFSTAVRSIFTFLDKAASNTELAIEKVHQMRDTKPGHGMTYTGQALNFIRTAILPYGRKNIPKAVLLITDGGSSDPDLTAQIAAMLRDEGVHMMVIGVGHVNIAECRGIVGCDGVMDCPMFKHTNWRQMIPTCNEFMNKVCDILPEDAKCKDVWTDWSNCDAPCNTQGSRTRSLVRLETLEKETIGTNGQRGRTCEEQMENYPNETEPCSEKCFEHQENGYDAAPAQIDPRIAGEGYDVNMDTSGGASEQPGSTQDDGGQVPPGGGELPPDDDSTDAHTPSSPFSTVQPHVQDGGTNPTGGAGRYAGELMPMDPSLGTPPGPRNVVYDRDERNYHYGRSGHSGAIEQLTGSDDESKSDASTGGALSDQAEIRRHLEQNREEYLKHELEEQHQRDIEGERHVKNLVDADYVGNHEGSAEDIAGMIEEDGINDIAGGNRVENTDRQLQEEHAVTEDHVDSDGGEGESESSHRSSSNTTKIAGGALLGLLLLGGGGGYAMYKKSKLPNINTEEVDYTGADESAQPLRDAETYTVTEFDNNIWGEAS</sequence>
<dbReference type="SUPFAM" id="SSF53300">
    <property type="entry name" value="vWA-like"/>
    <property type="match status" value="1"/>
</dbReference>
<dbReference type="GO" id="GO:0032991">
    <property type="term" value="C:protein-containing complex"/>
    <property type="evidence" value="ECO:0007669"/>
    <property type="project" value="UniProtKB-ARBA"/>
</dbReference>
<evidence type="ECO:0000313" key="3">
    <source>
        <dbReference type="EMBL" id="JAT98513.1"/>
    </source>
</evidence>
<dbReference type="SMART" id="SM00327">
    <property type="entry name" value="VWA"/>
    <property type="match status" value="1"/>
</dbReference>
<dbReference type="PANTHER" id="PTHR24020:SF84">
    <property type="entry name" value="VWFA DOMAIN-CONTAINING PROTEIN"/>
    <property type="match status" value="1"/>
</dbReference>
<dbReference type="InterPro" id="IPR050525">
    <property type="entry name" value="ECM_Assembly_Org"/>
</dbReference>
<dbReference type="PROSITE" id="PS50234">
    <property type="entry name" value="VWFA"/>
    <property type="match status" value="1"/>
</dbReference>
<evidence type="ECO:0000259" key="2">
    <source>
        <dbReference type="PROSITE" id="PS50234"/>
    </source>
</evidence>